<dbReference type="AlphaFoldDB" id="A0A381EDQ2"/>
<name>A0A381EDQ2_9GAMM</name>
<dbReference type="OrthoDB" id="255834at2"/>
<protein>
    <recommendedName>
        <fullName evidence="1">RNA ligase domain-containing protein</fullName>
    </recommendedName>
</protein>
<reference evidence="2 3" key="1">
    <citation type="submission" date="2018-06" db="EMBL/GenBank/DDBJ databases">
        <authorList>
            <consortium name="Pathogen Informatics"/>
            <person name="Doyle S."/>
        </authorList>
    </citation>
    <scope>NUCLEOTIDE SEQUENCE [LARGE SCALE GENOMIC DNA]</scope>
    <source>
        <strain evidence="2 3">NCTC13294</strain>
    </source>
</reference>
<dbReference type="Proteomes" id="UP000254572">
    <property type="component" value="Unassembled WGS sequence"/>
</dbReference>
<keyword evidence="3" id="KW-1185">Reference proteome</keyword>
<dbReference type="Pfam" id="PF09414">
    <property type="entry name" value="RNA_ligase"/>
    <property type="match status" value="1"/>
</dbReference>
<dbReference type="SUPFAM" id="SSF56091">
    <property type="entry name" value="DNA ligase/mRNA capping enzyme, catalytic domain"/>
    <property type="match status" value="1"/>
</dbReference>
<dbReference type="InterPro" id="IPR052732">
    <property type="entry name" value="Cell-binding_unc_protein"/>
</dbReference>
<evidence type="ECO:0000313" key="2">
    <source>
        <dbReference type="EMBL" id="SUX25174.1"/>
    </source>
</evidence>
<evidence type="ECO:0000259" key="1">
    <source>
        <dbReference type="Pfam" id="PF09414"/>
    </source>
</evidence>
<dbReference type="InterPro" id="IPR021122">
    <property type="entry name" value="RNA_ligase_dom_REL/Rnl2"/>
</dbReference>
<dbReference type="RefSeq" id="WP_115612400.1">
    <property type="nucleotide sequence ID" value="NZ_JBHLZC010000001.1"/>
</dbReference>
<sequence>MTISEKYQRSLHAHISLGTTSDDRFMPTGYVRSFAQKPALVLTEKLDGQNNCFNRYGVFARSHAAPSQHPWDKPLRERWQHIHHDLGDLELFGENLYGIHSIAYHALESYYYLFAVREGGRWLGWEEVQYYAALFDFPTVPEIPITTPLSALYNDKRDENRILADWLTANLGMPWTDAVGTAGALGGYDPASGAPCCEGFVIRNRDGYLTNNGDLPVAVNEFDNLCKLVRAKHVKTDTHWSKTWQPARLMDYQKYGWDAYAYRSN</sequence>
<dbReference type="EMBL" id="UFUW01000001">
    <property type="protein sequence ID" value="SUX25174.1"/>
    <property type="molecule type" value="Genomic_DNA"/>
</dbReference>
<feature type="domain" description="RNA ligase" evidence="1">
    <location>
        <begin position="40"/>
        <end position="211"/>
    </location>
</feature>
<dbReference type="PANTHER" id="PTHR43883">
    <property type="entry name" value="SLR0207 PROTEIN"/>
    <property type="match status" value="1"/>
</dbReference>
<gene>
    <name evidence="2" type="ORF">NCTC13294_02282</name>
</gene>
<proteinExistence type="predicted"/>
<organism evidence="2 3">
    <name type="scientific">Cardiobacterium valvarum</name>
    <dbReference type="NCBI Taxonomy" id="194702"/>
    <lineage>
        <taxon>Bacteria</taxon>
        <taxon>Pseudomonadati</taxon>
        <taxon>Pseudomonadota</taxon>
        <taxon>Gammaproteobacteria</taxon>
        <taxon>Cardiobacteriales</taxon>
        <taxon>Cardiobacteriaceae</taxon>
        <taxon>Cardiobacterium</taxon>
    </lineage>
</organism>
<accession>A0A381EDQ2</accession>
<dbReference type="PANTHER" id="PTHR43883:SF1">
    <property type="entry name" value="GLUCONOKINASE"/>
    <property type="match status" value="1"/>
</dbReference>
<evidence type="ECO:0000313" key="3">
    <source>
        <dbReference type="Proteomes" id="UP000254572"/>
    </source>
</evidence>